<evidence type="ECO:0000256" key="3">
    <source>
        <dbReference type="SAM" id="Phobius"/>
    </source>
</evidence>
<evidence type="ECO:0000313" key="4">
    <source>
        <dbReference type="EMBL" id="KAF5246293.1"/>
    </source>
</evidence>
<feature type="compositionally biased region" description="Acidic residues" evidence="2">
    <location>
        <begin position="1538"/>
        <end position="1551"/>
    </location>
</feature>
<name>A0AAN6HJP8_FUSAU</name>
<keyword evidence="3" id="KW-0812">Transmembrane</keyword>
<evidence type="ECO:0000256" key="1">
    <source>
        <dbReference type="SAM" id="Coils"/>
    </source>
</evidence>
<protein>
    <submittedName>
        <fullName evidence="4">Uncharacterized protein</fullName>
    </submittedName>
</protein>
<feature type="coiled-coil region" evidence="1">
    <location>
        <begin position="512"/>
        <end position="546"/>
    </location>
</feature>
<feature type="compositionally biased region" description="Basic and acidic residues" evidence="2">
    <location>
        <begin position="1509"/>
        <end position="1537"/>
    </location>
</feature>
<dbReference type="EMBL" id="JAAMOD010000030">
    <property type="protein sequence ID" value="KAF5246293.1"/>
    <property type="molecule type" value="Genomic_DNA"/>
</dbReference>
<accession>A0AAN6HJP8</accession>
<proteinExistence type="predicted"/>
<dbReference type="Proteomes" id="UP000537989">
    <property type="component" value="Unassembled WGS sequence"/>
</dbReference>
<reference evidence="4 5" key="1">
    <citation type="submission" date="2020-02" db="EMBL/GenBank/DDBJ databases">
        <title>Identification and distribution of gene clusters putatively required for synthesis of sphingolipid metabolism inhibitors in phylogenetically diverse species of the filamentous fungus Fusarium.</title>
        <authorList>
            <person name="Kim H.-S."/>
            <person name="Busman M."/>
            <person name="Brown D.W."/>
            <person name="Divon H."/>
            <person name="Uhlig S."/>
            <person name="Proctor R.H."/>
        </authorList>
    </citation>
    <scope>NUCLEOTIDE SEQUENCE [LARGE SCALE GENOMIC DNA]</scope>
    <source>
        <strain evidence="4 5">NRRL 2903</strain>
    </source>
</reference>
<dbReference type="Gene3D" id="1.20.1170.10">
    <property type="match status" value="1"/>
</dbReference>
<keyword evidence="3" id="KW-1133">Transmembrane helix</keyword>
<feature type="transmembrane region" description="Helical" evidence="3">
    <location>
        <begin position="546"/>
        <end position="566"/>
    </location>
</feature>
<keyword evidence="1" id="KW-0175">Coiled coil</keyword>
<feature type="transmembrane region" description="Helical" evidence="3">
    <location>
        <begin position="572"/>
        <end position="592"/>
    </location>
</feature>
<evidence type="ECO:0000313" key="5">
    <source>
        <dbReference type="Proteomes" id="UP000537989"/>
    </source>
</evidence>
<feature type="region of interest" description="Disordered" evidence="2">
    <location>
        <begin position="1509"/>
        <end position="1567"/>
    </location>
</feature>
<comment type="caution">
    <text evidence="4">The sequence shown here is derived from an EMBL/GenBank/DDBJ whole genome shotgun (WGS) entry which is preliminary data.</text>
</comment>
<feature type="coiled-coil region" evidence="1">
    <location>
        <begin position="1113"/>
        <end position="1140"/>
    </location>
</feature>
<organism evidence="4 5">
    <name type="scientific">Fusarium austroamericanum</name>
    <dbReference type="NCBI Taxonomy" id="282268"/>
    <lineage>
        <taxon>Eukaryota</taxon>
        <taxon>Fungi</taxon>
        <taxon>Dikarya</taxon>
        <taxon>Ascomycota</taxon>
        <taxon>Pezizomycotina</taxon>
        <taxon>Sordariomycetes</taxon>
        <taxon>Hypocreomycetidae</taxon>
        <taxon>Hypocreales</taxon>
        <taxon>Nectriaceae</taxon>
        <taxon>Fusarium</taxon>
    </lineage>
</organism>
<keyword evidence="5" id="KW-1185">Reference proteome</keyword>
<gene>
    <name evidence="4" type="ORF">FAUST_1410</name>
</gene>
<feature type="region of interest" description="Disordered" evidence="2">
    <location>
        <begin position="16"/>
        <end position="38"/>
    </location>
</feature>
<keyword evidence="3" id="KW-0472">Membrane</keyword>
<sequence>MRTVLDIIHATESVSQRVTDAQNSDDDGPQLSPKQQAESMIAKKRVLNILSRSIKDVESALNPVNINPVGVDEKSEVDAMDVQVDANQSPADVLREGLSGKESGLKKQLPSLQKMAEDTGPILDTFKEVLDKPYLKHYNAMLNSIPVIGLKGDNVMYTEVKSGGVRGIETVWSVFGRIPEGVNINAATAVHFFPYKGDFCMSVGTAVYRKKHRDDKDPEIKLAIDDWPRLYLDEWEKVGDKCLPTAKALSVLPFARLIGKDIRFHLVVLDDDGRLLSLNGDLASGSNTYTELKNTTEEKKIAARNLKINQAAYWNGNIVALDDKSNTWNLNADFDTHTFTAGDQMPVDPLLELTATDIGPVGVKADGWVYRRRLETVNDPSDAPDKKTGWEKWIQQNGVTHLGVASPGVMLNLEALTRSLRDRYLSTQTSIYPVVNKMQSFAINHELFLKKQLEAAAEYQKNEDSTSKQKIAIKEAKKLVAHTKVWASIMRTQSGHGKTAVNLMGEELSSVRSQMDQQLIVLKDKLVSLESQIKALKEAKSKMDTAFWISIGVMILGIGLAILGVATGFGVIALSIVGGALFVGGLVAACYFGTQSSKLAGQISDLENQSRGVTEAISQVKEIAEKFEGLENMYGSLNGFWGRMFNAAQNLKDMNQVTALQIGEGMLEDSTSIEASLGIIRKIKNGCATYLAVLNRYGIKLPADEDDDDDEAADMNVMSLPDLQIDPTFKTVQIFTEQVEKANQALQDGQFDEYQKHLETADLIDVCTVQIGVAPETISHVIHAASDQEEAEAADLFGVFTNIARFTPAGMLLQSVAQGFARDVIVDTTTSESPDKEKTDLFGDLAPLAPSTPIVSSVGNGIARDISVSNGTPQTPEESADFFGSISSFANVNSIGRAIEVIGSAALQVMARDVSSIELTATDEANDTEAADLSGDLANFARYTPFGAAVATQHQVLSHNGEPGSVVDRGEQPESADIFVVIADFARFTPIWTVANAVGIQAQKLASPAWFTQSGLGSSMAVLATTAPFSSAHPNSGTLNSVLADARRNVVQMLDKTLALAASSQKWLEMIPNVPATEEDIRKCNEFQGQALLFCKQALEAARLANNAFVDFNHRARDDQQRISQDIAELNDRIRSVRARGQEEIRKAQQPQVLDFLVLGISRIAAFTKARQIEDRMAQETRQLEMEIGLLHQDLQSGDQFMSNSKTWVELCEQTSGNLGSIYNTLTAVKYGIRVDAQAYRELAETQWNEIRNRAGAVKALLQPRQDAMDMIAMDLNEVSDVSLANVASHGALVQIASPAEPLLTQLRIQVENSNIVWNNLAMLQRMSFTEDIVGYFDVASRRKVTLKDVIRDIGAAYIQTASLHYETVEHISSLALLQNTRAGNFAKGKISSHVFIKGTLTSISLASKQAAKVKSLMIGASPDIVAKLQLAKSSISEMEKAIADANLDLARRDKAYRDKVTGIIVEGCLTGFATGGLVAAAAFAAYSGVAIASIPALFTAGQIAFRKDDGEKENGEPPIDDKPESNGSDGDSKSPTEDTEDTVPETDGDVAADKKNAGNSIPMQKRVEAAQDTWTALSGIMRSAKDAASATQLGKAFFNKMSLAEMGVLVQLIKSAITVMERTVQAMERLARPLDDLLTSVSGVADILADMDAQCRHYQIPAEGVPVNFGRREAEAIQARWNEVSEACEAWLDVFNVQRISPITYSVL</sequence>
<evidence type="ECO:0000256" key="2">
    <source>
        <dbReference type="SAM" id="MobiDB-lite"/>
    </source>
</evidence>